<dbReference type="Proteomes" id="UP000007796">
    <property type="component" value="Unassembled WGS sequence"/>
</dbReference>
<comment type="function">
    <text evidence="9">Involved in the assembly of the cytochrome c oxidase complex.</text>
</comment>
<comment type="subcellular location">
    <subcellularLocation>
        <location evidence="1 9">Mitochondrion inner membrane</location>
    </subcellularLocation>
</comment>
<dbReference type="OrthoDB" id="14603at2759"/>
<sequence>MGREESISQPPPPAAPMTTGATATWGSQHFDRAPTAQELRALQNTGASGTQTQTTPKAPSEQNQQEQIAISVSEAVKTIKPADFLQVYQYPCARQGFMTGIGGGAVVGMLRYILGANIPKATNWAVGMFALGGIVSFEVCQAFRRAERAKMQRVVEVYDRKQAELRHREEEKKRRQQKEQREREEREAAERAKQWWKVW</sequence>
<feature type="compositionally biased region" description="Basic and acidic residues" evidence="10">
    <location>
        <begin position="165"/>
        <end position="193"/>
    </location>
</feature>
<reference evidence="12 13" key="1">
    <citation type="journal article" date="2011" name="Proc. Natl. Acad. Sci. U.S.A.">
        <title>Genome and transcriptome analyses of the mountain pine beetle-fungal symbiont Grosmannia clavigera, a lodgepole pine pathogen.</title>
        <authorList>
            <person name="DiGuistini S."/>
            <person name="Wang Y."/>
            <person name="Liao N.Y."/>
            <person name="Taylor G."/>
            <person name="Tanguay P."/>
            <person name="Feau N."/>
            <person name="Henrissat B."/>
            <person name="Chan S.K."/>
            <person name="Hesse-Orce U."/>
            <person name="Alamouti S.M."/>
            <person name="Tsui C.K.M."/>
            <person name="Docking R.T."/>
            <person name="Levasseur A."/>
            <person name="Haridas S."/>
            <person name="Robertson G."/>
            <person name="Birol I."/>
            <person name="Holt R.A."/>
            <person name="Marra M.A."/>
            <person name="Hamelin R.C."/>
            <person name="Hirst M."/>
            <person name="Jones S.J.M."/>
            <person name="Bohlmann J."/>
            <person name="Breuil C."/>
        </authorList>
    </citation>
    <scope>NUCLEOTIDE SEQUENCE [LARGE SCALE GENOMIC DNA]</scope>
    <source>
        <strain evidence="13">kw1407 / UAMH 11150</strain>
    </source>
</reference>
<evidence type="ECO:0000256" key="4">
    <source>
        <dbReference type="ARBA" id="ARBA00022692"/>
    </source>
</evidence>
<evidence type="ECO:0000256" key="2">
    <source>
        <dbReference type="ARBA" id="ARBA00009575"/>
    </source>
</evidence>
<dbReference type="eggNOG" id="ENOG502S3BD">
    <property type="taxonomic scope" value="Eukaryota"/>
</dbReference>
<evidence type="ECO:0000313" key="13">
    <source>
        <dbReference type="Proteomes" id="UP000007796"/>
    </source>
</evidence>
<dbReference type="EMBL" id="GL629767">
    <property type="protein sequence ID" value="EFX03343.1"/>
    <property type="molecule type" value="Genomic_DNA"/>
</dbReference>
<feature type="region of interest" description="Disordered" evidence="10">
    <location>
        <begin position="1"/>
        <end position="66"/>
    </location>
</feature>
<dbReference type="GO" id="GO:0033617">
    <property type="term" value="P:mitochondrial respiratory chain complex IV assembly"/>
    <property type="evidence" value="ECO:0007669"/>
    <property type="project" value="InterPro"/>
</dbReference>
<evidence type="ECO:0000256" key="5">
    <source>
        <dbReference type="ARBA" id="ARBA00022792"/>
    </source>
</evidence>
<evidence type="ECO:0000256" key="3">
    <source>
        <dbReference type="ARBA" id="ARBA00017689"/>
    </source>
</evidence>
<keyword evidence="7 9" id="KW-0496">Mitochondrion</keyword>
<proteinExistence type="inferred from homology"/>
<accession>F0XG11</accession>
<dbReference type="InterPro" id="IPR022533">
    <property type="entry name" value="Cox20"/>
</dbReference>
<dbReference type="GO" id="GO:0005743">
    <property type="term" value="C:mitochondrial inner membrane"/>
    <property type="evidence" value="ECO:0007669"/>
    <property type="project" value="UniProtKB-SubCell"/>
</dbReference>
<dbReference type="FunCoup" id="F0XG11">
    <property type="interactions" value="178"/>
</dbReference>
<dbReference type="PANTHER" id="PTHR31586">
    <property type="entry name" value="CYTOCHROME C OXIDASE PROTEIN 20"/>
    <property type="match status" value="1"/>
</dbReference>
<evidence type="ECO:0000313" key="12">
    <source>
        <dbReference type="EMBL" id="EFX03343.1"/>
    </source>
</evidence>
<evidence type="ECO:0000256" key="7">
    <source>
        <dbReference type="ARBA" id="ARBA00023128"/>
    </source>
</evidence>
<name>F0XG11_GROCL</name>
<keyword evidence="6 11" id="KW-1133">Transmembrane helix</keyword>
<keyword evidence="8 9" id="KW-0472">Membrane</keyword>
<dbReference type="InParanoid" id="F0XG11"/>
<evidence type="ECO:0000256" key="11">
    <source>
        <dbReference type="SAM" id="Phobius"/>
    </source>
</evidence>
<dbReference type="RefSeq" id="XP_014172825.1">
    <property type="nucleotide sequence ID" value="XM_014317350.1"/>
</dbReference>
<evidence type="ECO:0000256" key="1">
    <source>
        <dbReference type="ARBA" id="ARBA00004273"/>
    </source>
</evidence>
<dbReference type="HOGENOM" id="CLU_101495_0_1_1"/>
<evidence type="ECO:0000256" key="6">
    <source>
        <dbReference type="ARBA" id="ARBA00022989"/>
    </source>
</evidence>
<dbReference type="Pfam" id="PF12597">
    <property type="entry name" value="Cox20"/>
    <property type="match status" value="1"/>
</dbReference>
<gene>
    <name evidence="12" type="ORF">CMQ_5393</name>
</gene>
<protein>
    <recommendedName>
        <fullName evidence="3 9">Cytochrome c oxidase assembly protein COX20, mitochondrial</fullName>
    </recommendedName>
</protein>
<dbReference type="PIRSF" id="PIRSF007871">
    <property type="entry name" value="Cox20"/>
    <property type="match status" value="1"/>
</dbReference>
<feature type="transmembrane region" description="Helical" evidence="11">
    <location>
        <begin position="124"/>
        <end position="143"/>
    </location>
</feature>
<organism evidence="13">
    <name type="scientific">Grosmannia clavigera (strain kw1407 / UAMH 11150)</name>
    <name type="common">Blue stain fungus</name>
    <name type="synonym">Graphiocladiella clavigera</name>
    <dbReference type="NCBI Taxonomy" id="655863"/>
    <lineage>
        <taxon>Eukaryota</taxon>
        <taxon>Fungi</taxon>
        <taxon>Dikarya</taxon>
        <taxon>Ascomycota</taxon>
        <taxon>Pezizomycotina</taxon>
        <taxon>Sordariomycetes</taxon>
        <taxon>Sordariomycetidae</taxon>
        <taxon>Ophiostomatales</taxon>
        <taxon>Ophiostomataceae</taxon>
        <taxon>Leptographium</taxon>
    </lineage>
</organism>
<feature type="transmembrane region" description="Helical" evidence="11">
    <location>
        <begin position="97"/>
        <end position="118"/>
    </location>
</feature>
<keyword evidence="5 9" id="KW-0999">Mitochondrion inner membrane</keyword>
<comment type="similarity">
    <text evidence="2 9">Belongs to the COX20 family.</text>
</comment>
<evidence type="ECO:0000256" key="9">
    <source>
        <dbReference type="PIRNR" id="PIRNR007871"/>
    </source>
</evidence>
<keyword evidence="4 11" id="KW-0812">Transmembrane</keyword>
<feature type="compositionally biased region" description="Polar residues" evidence="10">
    <location>
        <begin position="42"/>
        <end position="66"/>
    </location>
</feature>
<dbReference type="PANTHER" id="PTHR31586:SF1">
    <property type="entry name" value="CYTOCHROME C OXIDASE ASSEMBLY PROTEIN COX20, MITOCHONDRIAL"/>
    <property type="match status" value="1"/>
</dbReference>
<dbReference type="GeneID" id="25978710"/>
<evidence type="ECO:0000256" key="8">
    <source>
        <dbReference type="ARBA" id="ARBA00023136"/>
    </source>
</evidence>
<evidence type="ECO:0000256" key="10">
    <source>
        <dbReference type="SAM" id="MobiDB-lite"/>
    </source>
</evidence>
<keyword evidence="13" id="KW-1185">Reference proteome</keyword>
<dbReference type="AlphaFoldDB" id="F0XG11"/>
<feature type="region of interest" description="Disordered" evidence="10">
    <location>
        <begin position="165"/>
        <end position="199"/>
    </location>
</feature>